<evidence type="ECO:0000313" key="24">
    <source>
        <dbReference type="Proteomes" id="UP000033864"/>
    </source>
</evidence>
<evidence type="ECO:0000313" key="11">
    <source>
        <dbReference type="EMBL" id="KKH66908.1"/>
    </source>
</evidence>
<dbReference type="EMBL" id="JJPT01000068">
    <property type="protein sequence ID" value="KKG91842.1"/>
    <property type="molecule type" value="Genomic_DNA"/>
</dbReference>
<dbReference type="Proteomes" id="UP000034758">
    <property type="component" value="Unassembled WGS sequence"/>
</dbReference>
<evidence type="ECO:0000313" key="15">
    <source>
        <dbReference type="EMBL" id="KKH78644.1"/>
    </source>
</evidence>
<dbReference type="EMBL" id="JJQP01000120">
    <property type="protein sequence ID" value="KKH66893.1"/>
    <property type="molecule type" value="Genomic_DNA"/>
</dbReference>
<dbReference type="Proteomes" id="UP000033885">
    <property type="component" value="Unassembled WGS sequence"/>
</dbReference>
<dbReference type="Proteomes" id="UP000034547">
    <property type="component" value="Unassembled WGS sequence"/>
</dbReference>
<dbReference type="Proteomes" id="UP000034925">
    <property type="component" value="Unassembled WGS sequence"/>
</dbReference>
<evidence type="ECO:0000313" key="27">
    <source>
        <dbReference type="Proteomes" id="UP000034021"/>
    </source>
</evidence>
<accession>A0A0F8QEY4</accession>
<evidence type="ECO:0000313" key="19">
    <source>
        <dbReference type="EMBL" id="KKH89064.1"/>
    </source>
</evidence>
<dbReference type="EMBL" id="JJQS01000148">
    <property type="protein sequence ID" value="KKH71022.1"/>
    <property type="molecule type" value="Genomic_DNA"/>
</dbReference>
<dbReference type="EMBL" id="JJPP01000091">
    <property type="protein sequence ID" value="KKG79029.1"/>
    <property type="molecule type" value="Genomic_DNA"/>
</dbReference>
<protein>
    <submittedName>
        <fullName evidence="7">Uncharacterized protein</fullName>
    </submittedName>
</protein>
<dbReference type="EMBL" id="JJQO01000045">
    <property type="protein sequence ID" value="KKH68946.1"/>
    <property type="molecule type" value="Genomic_DNA"/>
</dbReference>
<evidence type="ECO:0000313" key="30">
    <source>
        <dbReference type="Proteomes" id="UP000034152"/>
    </source>
</evidence>
<dbReference type="Proteomes" id="UP000034597">
    <property type="component" value="Unassembled WGS sequence"/>
</dbReference>
<dbReference type="Proteomes" id="UP000034152">
    <property type="component" value="Unassembled WGS sequence"/>
</dbReference>
<organism evidence="7 27">
    <name type="scientific">Methanosarcina mazei</name>
    <name type="common">Methanosarcina frisia</name>
    <dbReference type="NCBI Taxonomy" id="2209"/>
    <lineage>
        <taxon>Archaea</taxon>
        <taxon>Methanobacteriati</taxon>
        <taxon>Methanobacteriota</taxon>
        <taxon>Stenosarchaea group</taxon>
        <taxon>Methanomicrobia</taxon>
        <taxon>Methanosarcinales</taxon>
        <taxon>Methanosarcinaceae</taxon>
        <taxon>Methanosarcina</taxon>
    </lineage>
</organism>
<dbReference type="PATRIC" id="fig|2209.51.peg.2142"/>
<evidence type="ECO:0000313" key="25">
    <source>
        <dbReference type="Proteomes" id="UP000033885"/>
    </source>
</evidence>
<dbReference type="EMBL" id="JJQR01000016">
    <property type="protein sequence ID" value="KKH78644.1"/>
    <property type="molecule type" value="Genomic_DNA"/>
</dbReference>
<evidence type="ECO:0000313" key="41">
    <source>
        <dbReference type="Proteomes" id="UP000034872"/>
    </source>
</evidence>
<evidence type="ECO:0000313" key="23">
    <source>
        <dbReference type="Proteomes" id="UP000033814"/>
    </source>
</evidence>
<evidence type="ECO:0000313" key="8">
    <source>
        <dbReference type="EMBL" id="KKH51608.1"/>
    </source>
</evidence>
<evidence type="ECO:0000313" key="7">
    <source>
        <dbReference type="EMBL" id="KKH41181.1"/>
    </source>
</evidence>
<evidence type="ECO:0000313" key="17">
    <source>
        <dbReference type="EMBL" id="KKH83963.1"/>
    </source>
</evidence>
<dbReference type="Proteomes" id="UP000034142">
    <property type="component" value="Unassembled WGS sequence"/>
</dbReference>
<dbReference type="EMBL" id="JJRA01000138">
    <property type="protein sequence ID" value="KKI00908.1"/>
    <property type="molecule type" value="Genomic_DNA"/>
</dbReference>
<dbReference type="EMBL" id="JJRB01000016">
    <property type="protein sequence ID" value="KKI06118.1"/>
    <property type="molecule type" value="Genomic_DNA"/>
</dbReference>
<evidence type="ECO:0000313" key="3">
    <source>
        <dbReference type="EMBL" id="KKG06479.1"/>
    </source>
</evidence>
<evidence type="ECO:0000313" key="34">
    <source>
        <dbReference type="Proteomes" id="UP000034597"/>
    </source>
</evidence>
<evidence type="ECO:0000313" key="9">
    <source>
        <dbReference type="EMBL" id="KKH58839.1"/>
    </source>
</evidence>
<dbReference type="Proteomes" id="UP000034692">
    <property type="component" value="Unassembled WGS sequence"/>
</dbReference>
<evidence type="ECO:0000313" key="14">
    <source>
        <dbReference type="EMBL" id="KKH73731.1"/>
    </source>
</evidence>
<dbReference type="Proteomes" id="UP000034668">
    <property type="component" value="Unassembled WGS sequence"/>
</dbReference>
<evidence type="ECO:0000313" key="29">
    <source>
        <dbReference type="Proteomes" id="UP000034142"/>
    </source>
</evidence>
<reference evidence="23 24" key="1">
    <citation type="journal article" date="2015" name="ISME J.">
        <title>Genomic and phenotypic differentiation among Methanosarcina mazei populations from Columbia River sediment.</title>
        <authorList>
            <person name="Youngblut N.D."/>
            <person name="Wirth J.S."/>
            <person name="Henriksen J.R."/>
            <person name="Smith M."/>
            <person name="Simon H."/>
            <person name="Metcalf W.W."/>
            <person name="Whitaker R.J."/>
        </authorList>
    </citation>
    <scope>NUCLEOTIDE SEQUENCE [LARGE SCALE GENOMIC DNA]</scope>
    <source>
        <strain evidence="6 38">1.H.A.1A.1</strain>
        <strain evidence="7 27">1.H.A.1A.3</strain>
        <strain evidence="8 24">1.H.A.1A.6</strain>
        <strain evidence="9 31">1.H.A.2.3</strain>
        <strain evidence="12 37">1.H.A.2.7</strain>
        <strain evidence="10">1.H.A.2.8</strain>
        <strain evidence="11 26">1.H.M.0.1</strain>
        <strain evidence="15 42">1.H.M.1A.1</strain>
        <strain evidence="13 28">1.H.M.1A.2</strain>
        <strain evidence="14 40">1.H.M.1A.3</strain>
        <strain evidence="16 30">1.H.M.2.1</strain>
        <strain evidence="17 23">1.H.M.2.2</strain>
        <strain evidence="19 43">1.H.M.2.3</strain>
        <strain evidence="18 36">1.H.M.2.4</strain>
        <strain evidence="20 41">1.H.T.2.1</strain>
        <strain evidence="21 25">1.H.T.2.3</strain>
        <strain evidence="22 32">1.H.T.2.5</strain>
        <strain evidence="2 29">2.F.A.2.3</strain>
        <strain evidence="1 33">2.F.A.2.4</strain>
        <strain evidence="3 34">2.F.T.0.2</strain>
        <strain evidence="4 39">3.H.A.2.4</strain>
        <strain evidence="5 35">3.H.M.1A.1</strain>
    </source>
</reference>
<dbReference type="EMBL" id="JJQH01000078">
    <property type="protein sequence ID" value="KKH41181.1"/>
    <property type="molecule type" value="Genomic_DNA"/>
</dbReference>
<evidence type="ECO:0000313" key="28">
    <source>
        <dbReference type="Proteomes" id="UP000034040"/>
    </source>
</evidence>
<dbReference type="Proteomes" id="UP000034937">
    <property type="component" value="Unassembled WGS sequence"/>
</dbReference>
<dbReference type="Proteomes" id="UP000034578">
    <property type="component" value="Unassembled WGS sequence"/>
</dbReference>
<evidence type="ECO:0000313" key="35">
    <source>
        <dbReference type="Proteomes" id="UP000034657"/>
    </source>
</evidence>
<evidence type="ECO:0000313" key="18">
    <source>
        <dbReference type="EMBL" id="KKH88957.1"/>
    </source>
</evidence>
<evidence type="ECO:0000313" key="40">
    <source>
        <dbReference type="Proteomes" id="UP000034842"/>
    </source>
</evidence>
<evidence type="ECO:0000313" key="26">
    <source>
        <dbReference type="Proteomes" id="UP000033933"/>
    </source>
</evidence>
<dbReference type="EMBL" id="JJOR01000077">
    <property type="protein sequence ID" value="KKG04520.1"/>
    <property type="molecule type" value="Genomic_DNA"/>
</dbReference>
<dbReference type="EMBL" id="JJQT01000215">
    <property type="protein sequence ID" value="KKH73731.1"/>
    <property type="molecule type" value="Genomic_DNA"/>
</dbReference>
<dbReference type="EMBL" id="JJQW01000049">
    <property type="protein sequence ID" value="KKH89064.1"/>
    <property type="molecule type" value="Genomic_DNA"/>
</dbReference>
<dbReference type="EMBL" id="JJOT01000007">
    <property type="protein sequence ID" value="KKG06479.1"/>
    <property type="molecule type" value="Genomic_DNA"/>
</dbReference>
<evidence type="ECO:0000313" key="36">
    <source>
        <dbReference type="Proteomes" id="UP000034668"/>
    </source>
</evidence>
<evidence type="ECO:0000313" key="39">
    <source>
        <dbReference type="Proteomes" id="UP000034817"/>
    </source>
</evidence>
<name>A0A0F8QEY4_METMZ</name>
<evidence type="ECO:0000313" key="5">
    <source>
        <dbReference type="EMBL" id="KKG91842.1"/>
    </source>
</evidence>
<evidence type="ECO:0000313" key="42">
    <source>
        <dbReference type="Proteomes" id="UP000034925"/>
    </source>
</evidence>
<evidence type="ECO:0000313" key="4">
    <source>
        <dbReference type="EMBL" id="KKG79029.1"/>
    </source>
</evidence>
<sequence>MMETLSGIKLKPTFNPQLIADFETVWNEIFHYQWQPIYKKDLRLQDNYDFFRTVVNRVQRYNESYDMTIVGDRGLGSRLLA</sequence>
<dbReference type="EMBL" id="JJQQ01000084">
    <property type="protein sequence ID" value="KKH66908.1"/>
    <property type="molecule type" value="Genomic_DNA"/>
</dbReference>
<dbReference type="Proteomes" id="UP000033933">
    <property type="component" value="Unassembled WGS sequence"/>
</dbReference>
<dbReference type="Proteomes" id="UP000034817">
    <property type="component" value="Unassembled WGS sequence"/>
</dbReference>
<dbReference type="EMBL" id="JJQU01000184">
    <property type="protein sequence ID" value="KKH82693.1"/>
    <property type="molecule type" value="Genomic_DNA"/>
</dbReference>
<evidence type="ECO:0000313" key="6">
    <source>
        <dbReference type="EMBL" id="KKH38086.1"/>
    </source>
</evidence>
<evidence type="ECO:0000313" key="12">
    <source>
        <dbReference type="EMBL" id="KKH68946.1"/>
    </source>
</evidence>
<evidence type="ECO:0000313" key="32">
    <source>
        <dbReference type="Proteomes" id="UP000034547"/>
    </source>
</evidence>
<dbReference type="Proteomes" id="UP000034021">
    <property type="component" value="Unassembled WGS sequence"/>
</dbReference>
<dbReference type="EMBL" id="JJQJ01000053">
    <property type="protein sequence ID" value="KKH51608.1"/>
    <property type="molecule type" value="Genomic_DNA"/>
</dbReference>
<dbReference type="AlphaFoldDB" id="A0A0F8QEY4"/>
<dbReference type="Proteomes" id="UP000034842">
    <property type="component" value="Unassembled WGS sequence"/>
</dbReference>
<dbReference type="EMBL" id="JJQX01000232">
    <property type="protein sequence ID" value="KKH88957.1"/>
    <property type="molecule type" value="Genomic_DNA"/>
</dbReference>
<dbReference type="Proteomes" id="UP000034040">
    <property type="component" value="Unassembled WGS sequence"/>
</dbReference>
<evidence type="ECO:0000313" key="2">
    <source>
        <dbReference type="EMBL" id="KKG04520.1"/>
    </source>
</evidence>
<evidence type="ECO:0000313" key="43">
    <source>
        <dbReference type="Proteomes" id="UP000034937"/>
    </source>
</evidence>
<gene>
    <name evidence="2" type="ORF">DU31_09120</name>
    <name evidence="3" type="ORF">DU40_03350</name>
    <name evidence="1" type="ORF">DU47_08345</name>
    <name evidence="7" type="ORF">DU50_09890</name>
    <name evidence="6" type="ORF">DU54_04150</name>
    <name evidence="4" type="ORF">DU55_18160</name>
    <name evidence="5" type="ORF">DU69_07940</name>
    <name evidence="10" type="ORF">DU73_17180</name>
    <name evidence="12" type="ORF">DU75_09605</name>
    <name evidence="9" type="ORF">DU76_09060</name>
    <name evidence="13" type="ORF">DU77_04280</name>
    <name evidence="14" type="ORF">DU78_09220</name>
    <name evidence="18" type="ORF">DU79_01695</name>
    <name evidence="16" type="ORF">DU80_12095</name>
    <name evidence="21" type="ORF">DU81_03800</name>
    <name evidence="17" type="ORF">DU82_03595</name>
    <name evidence="22" type="ORF">DU83_05635</name>
    <name evidence="20" type="ORF">DU84_06040</name>
    <name evidence="8" type="ORF">DU85_20080</name>
    <name evidence="15" type="ORF">DU86_10310</name>
    <name evidence="11" type="ORF">DU87_00505</name>
    <name evidence="19" type="ORF">DU88_03900</name>
</gene>
<dbReference type="EMBL" id="JJQG01000096">
    <property type="protein sequence ID" value="KKH38086.1"/>
    <property type="molecule type" value="Genomic_DNA"/>
</dbReference>
<dbReference type="Proteomes" id="UP000033814">
    <property type="component" value="Unassembled WGS sequence"/>
</dbReference>
<dbReference type="Proteomes" id="UP000034657">
    <property type="component" value="Unassembled WGS sequence"/>
</dbReference>
<keyword evidence="33" id="KW-1185">Reference proteome</keyword>
<evidence type="ECO:0000313" key="33">
    <source>
        <dbReference type="Proteomes" id="UP000034578"/>
    </source>
</evidence>
<evidence type="ECO:0000313" key="1">
    <source>
        <dbReference type="EMBL" id="KKF98093.1"/>
    </source>
</evidence>
<evidence type="ECO:0000313" key="13">
    <source>
        <dbReference type="EMBL" id="KKH71022.1"/>
    </source>
</evidence>
<evidence type="ECO:0000313" key="16">
    <source>
        <dbReference type="EMBL" id="KKH82693.1"/>
    </source>
</evidence>
<dbReference type="Proteomes" id="UP000033864">
    <property type="component" value="Unassembled WGS sequence"/>
</dbReference>
<dbReference type="EMBL" id="JJQM01000012">
    <property type="protein sequence ID" value="KKH58839.1"/>
    <property type="molecule type" value="Genomic_DNA"/>
</dbReference>
<evidence type="ECO:0000313" key="31">
    <source>
        <dbReference type="Proteomes" id="UP000034232"/>
    </source>
</evidence>
<comment type="caution">
    <text evidence="7">The sequence shown here is derived from an EMBL/GenBank/DDBJ whole genome shotgun (WGS) entry which is preliminary data.</text>
</comment>
<proteinExistence type="predicted"/>
<evidence type="ECO:0000313" key="21">
    <source>
        <dbReference type="EMBL" id="KKI00908.1"/>
    </source>
</evidence>
<dbReference type="EMBL" id="JJQV01000056">
    <property type="protein sequence ID" value="KKH83963.1"/>
    <property type="molecule type" value="Genomic_DNA"/>
</dbReference>
<dbReference type="Proteomes" id="UP000034232">
    <property type="component" value="Unassembled WGS sequence"/>
</dbReference>
<dbReference type="EMBL" id="JJOS01000139">
    <property type="protein sequence ID" value="KKF98093.1"/>
    <property type="molecule type" value="Genomic_DNA"/>
</dbReference>
<dbReference type="Proteomes" id="UP000034872">
    <property type="component" value="Unassembled WGS sequence"/>
</dbReference>
<evidence type="ECO:0000313" key="10">
    <source>
        <dbReference type="EMBL" id="KKH66893.1"/>
    </source>
</evidence>
<dbReference type="EMBL" id="JJQZ01000106">
    <property type="protein sequence ID" value="KKH94907.1"/>
    <property type="molecule type" value="Genomic_DNA"/>
</dbReference>
<evidence type="ECO:0000313" key="22">
    <source>
        <dbReference type="EMBL" id="KKI06118.1"/>
    </source>
</evidence>
<evidence type="ECO:0000313" key="38">
    <source>
        <dbReference type="Proteomes" id="UP000034758"/>
    </source>
</evidence>
<evidence type="ECO:0000313" key="37">
    <source>
        <dbReference type="Proteomes" id="UP000034692"/>
    </source>
</evidence>
<evidence type="ECO:0000313" key="20">
    <source>
        <dbReference type="EMBL" id="KKH94907.1"/>
    </source>
</evidence>